<accession>A0A6C0NYM5</accession>
<gene>
    <name evidence="3" type="ORF">GZH47_10820</name>
</gene>
<dbReference type="InterPro" id="IPR036582">
    <property type="entry name" value="Mao_N_sf"/>
</dbReference>
<dbReference type="EMBL" id="CP048286">
    <property type="protein sequence ID" value="QHW31299.1"/>
    <property type="molecule type" value="Genomic_DNA"/>
</dbReference>
<keyword evidence="1" id="KW-0732">Signal</keyword>
<dbReference type="AlphaFoldDB" id="A0A6C0NYM5"/>
<reference evidence="3 4" key="1">
    <citation type="submission" date="2020-02" db="EMBL/GenBank/DDBJ databases">
        <title>Paenibacillus sp. nov., isolated from rhizosphere soil of tomato.</title>
        <authorList>
            <person name="Weon H.-Y."/>
            <person name="Lee S.A."/>
        </authorList>
    </citation>
    <scope>NUCLEOTIDE SEQUENCE [LARGE SCALE GENOMIC DNA]</scope>
    <source>
        <strain evidence="3 4">14171R-81</strain>
    </source>
</reference>
<dbReference type="RefSeq" id="WP_162640107.1">
    <property type="nucleotide sequence ID" value="NZ_CP048286.1"/>
</dbReference>
<keyword evidence="4" id="KW-1185">Reference proteome</keyword>
<dbReference type="Gene3D" id="3.30.457.10">
    <property type="entry name" value="Copper amine oxidase-like, N-terminal domain"/>
    <property type="match status" value="1"/>
</dbReference>
<feature type="signal peptide" evidence="1">
    <location>
        <begin position="1"/>
        <end position="26"/>
    </location>
</feature>
<proteinExistence type="predicted"/>
<sequence length="323" mass="35317">MKIKRSLLALSALLSSSLAVHSPVEAAPSTIKIVGLNGPITADVAPYVVNGTTLVPLNVIGKLGLSRLTTQWDNKQKIATILYGTDKITLRVNEEFGWKGTEKIQLTVPSLIKQGRVMVPLRFIGESVGVQVSWSAAANTITIGTVTQTANQELTTDRTKALKLPRVDLDIDALEYGGSLMTQIFYFPVGKADRFLVSEGDVIFYYKIQDGKAIMIWGANLSAENDHYKGLPFISKKIAKEIGERPQFNGAFAYFSVDRIDNTTSGIIDATGKLDNVHHGDSSKGLIVDIPEENKYRWIGAASKSVLDDRFRCNAGKWLCIAI</sequence>
<protein>
    <submittedName>
        <fullName evidence="3">Copper amine oxidase N-terminal domain-containing protein</fullName>
    </submittedName>
</protein>
<evidence type="ECO:0000313" key="3">
    <source>
        <dbReference type="EMBL" id="QHW31299.1"/>
    </source>
</evidence>
<dbReference type="Proteomes" id="UP000479114">
    <property type="component" value="Chromosome"/>
</dbReference>
<feature type="chain" id="PRO_5025373051" evidence="1">
    <location>
        <begin position="27"/>
        <end position="323"/>
    </location>
</feature>
<name>A0A6C0NYM5_9BACL</name>
<evidence type="ECO:0000313" key="4">
    <source>
        <dbReference type="Proteomes" id="UP000479114"/>
    </source>
</evidence>
<dbReference type="KEGG" id="prz:GZH47_10820"/>
<dbReference type="SUPFAM" id="SSF55383">
    <property type="entry name" value="Copper amine oxidase, domain N"/>
    <property type="match status" value="1"/>
</dbReference>
<evidence type="ECO:0000259" key="2">
    <source>
        <dbReference type="Pfam" id="PF07833"/>
    </source>
</evidence>
<feature type="domain" description="Copper amine oxidase-like N-terminal" evidence="2">
    <location>
        <begin position="39"/>
        <end position="143"/>
    </location>
</feature>
<dbReference type="InterPro" id="IPR012854">
    <property type="entry name" value="Cu_amine_oxidase-like_N"/>
</dbReference>
<evidence type="ECO:0000256" key="1">
    <source>
        <dbReference type="SAM" id="SignalP"/>
    </source>
</evidence>
<organism evidence="3 4">
    <name type="scientific">Paenibacillus rhizovicinus</name>
    <dbReference type="NCBI Taxonomy" id="2704463"/>
    <lineage>
        <taxon>Bacteria</taxon>
        <taxon>Bacillati</taxon>
        <taxon>Bacillota</taxon>
        <taxon>Bacilli</taxon>
        <taxon>Bacillales</taxon>
        <taxon>Paenibacillaceae</taxon>
        <taxon>Paenibacillus</taxon>
    </lineage>
</organism>
<dbReference type="Pfam" id="PF07833">
    <property type="entry name" value="Cu_amine_oxidN1"/>
    <property type="match status" value="1"/>
</dbReference>